<dbReference type="EMBL" id="VNIM01000098">
    <property type="protein sequence ID" value="TVV71091.1"/>
    <property type="molecule type" value="Genomic_DNA"/>
</dbReference>
<name>A0A558QVB9_9SPHN</name>
<dbReference type="InterPro" id="IPR006026">
    <property type="entry name" value="Peptidase_Metallo"/>
</dbReference>
<dbReference type="GO" id="GO:0005509">
    <property type="term" value="F:calcium ion binding"/>
    <property type="evidence" value="ECO:0007669"/>
    <property type="project" value="InterPro"/>
</dbReference>
<evidence type="ECO:0000256" key="4">
    <source>
        <dbReference type="ARBA" id="ARBA00022525"/>
    </source>
</evidence>
<dbReference type="InterPro" id="IPR001343">
    <property type="entry name" value="Hemolysn_Ca-bd"/>
</dbReference>
<dbReference type="SUPFAM" id="SSF55486">
    <property type="entry name" value="Metalloproteases ('zincins'), catalytic domain"/>
    <property type="match status" value="1"/>
</dbReference>
<comment type="cofactor">
    <cofactor evidence="1">
        <name>Ca(2+)</name>
        <dbReference type="ChEBI" id="CHEBI:29108"/>
    </cofactor>
</comment>
<reference evidence="7 8" key="1">
    <citation type="submission" date="2019-07" db="EMBL/GenBank/DDBJ databases">
        <title>Sphingomonas solaris sp. nov., isolated from a solar panel from Boston, Massachusetts.</title>
        <authorList>
            <person name="Tanner K."/>
            <person name="Pascual J."/>
            <person name="Mancuso C."/>
            <person name="Pereto J."/>
            <person name="Khalil A."/>
            <person name="Vilanova C."/>
        </authorList>
    </citation>
    <scope>NUCLEOTIDE SEQUENCE [LARGE SCALE GENOMIC DNA]</scope>
    <source>
        <strain evidence="7 8">R4DWN</strain>
    </source>
</reference>
<comment type="caution">
    <text evidence="7">The sequence shown here is derived from an EMBL/GenBank/DDBJ whole genome shotgun (WGS) entry which is preliminary data.</text>
</comment>
<dbReference type="CDD" id="cd04277">
    <property type="entry name" value="ZnMc_serralysin_like"/>
    <property type="match status" value="1"/>
</dbReference>
<dbReference type="Pfam" id="PF08548">
    <property type="entry name" value="Peptidase_M10_C"/>
    <property type="match status" value="2"/>
</dbReference>
<keyword evidence="8" id="KW-1185">Reference proteome</keyword>
<gene>
    <name evidence="7" type="ORF">FOY91_17625</name>
</gene>
<accession>A0A558QVB9</accession>
<dbReference type="InterPro" id="IPR013858">
    <property type="entry name" value="Peptidase_M10B_C"/>
</dbReference>
<dbReference type="SMART" id="SM00235">
    <property type="entry name" value="ZnMc"/>
    <property type="match status" value="1"/>
</dbReference>
<dbReference type="Gene3D" id="2.150.10.10">
    <property type="entry name" value="Serralysin-like metalloprotease, C-terminal"/>
    <property type="match status" value="2"/>
</dbReference>
<evidence type="ECO:0000313" key="8">
    <source>
        <dbReference type="Proteomes" id="UP000318681"/>
    </source>
</evidence>
<evidence type="ECO:0000256" key="1">
    <source>
        <dbReference type="ARBA" id="ARBA00001913"/>
    </source>
</evidence>
<dbReference type="AlphaFoldDB" id="A0A558QVB9"/>
<dbReference type="OrthoDB" id="733404at2"/>
<proteinExistence type="inferred from homology"/>
<dbReference type="InterPro" id="IPR024079">
    <property type="entry name" value="MetalloPept_cat_dom_sf"/>
</dbReference>
<sequence>MGLTRSVSDGYHDDFGLGRVAVDDAMLLDASVDGQGGTIRGKPVFTIDQASFQLNRGDGLFTIGGVTYESGAIWAGAKGDVNRYYDPAVTKGTPDGAPLTTIAFGFYETRATLPEPYQITQPDGTVVSAFSSLIQGFSALDADQRAAARDAIQSWDDLVSISFVEKAFGDADINFMNTTTGPAQASAYLPYDYGTLTNDDGSPVLNAQGKPVTYAEIAGDVFVNPNQASNHLFDEGQYGLTTLIHELGHTLGLEHPGAYNFSDNFSVNYENGAEYYQDSNQYSIMSYWDSEETGANHVDWALLTYRYSSTPSVHDVAAIQRIYGADMTTRTGDTVYGFNSNAGRDSYDFNLTPTPVMTIWDAGGNDTLDFSGFTTPSIIDLNEGAFSSGGGFYSQTIPTLDEINARRAEAGLAPRTQATYEAYLELTGNTYRDGLMTDNIAIAYGATIENAIGGSGNDLIIANQVANRLDGGAGIDTLSFKTATSGVTINLANGLATGGAAGDTFRNFENLTGSAFEDTLRGNSGSNAIDGGAGFDTYVLSGNRADYTVVSSGTGLGATITDRRAGGDGVDTIVNVERLRFADGSVGVDTLLKAGIINGVTTVPDRYGQLTGTSGNDRISGSAGNDRIVGKGGVDSMFGGAGNDTFIIGKGDFSRAVSVQDEIYDFSGAGGYSANDNDFLSLVNFGAGAKLVFDHYGATGNALDQHVQYYHIEAGGDVSTILVKSLNGQLLTQNDYAFYG</sequence>
<dbReference type="Gene3D" id="3.40.390.10">
    <property type="entry name" value="Collagenase (Catalytic Domain)"/>
    <property type="match status" value="1"/>
</dbReference>
<comment type="similarity">
    <text evidence="3">Belongs to the peptidase M10B family.</text>
</comment>
<evidence type="ECO:0000256" key="2">
    <source>
        <dbReference type="ARBA" id="ARBA00004613"/>
    </source>
</evidence>
<organism evidence="7 8">
    <name type="scientific">Alterirhizorhabdus solaris</name>
    <dbReference type="NCBI Taxonomy" id="2529389"/>
    <lineage>
        <taxon>Bacteria</taxon>
        <taxon>Pseudomonadati</taxon>
        <taxon>Pseudomonadota</taxon>
        <taxon>Alphaproteobacteria</taxon>
        <taxon>Sphingomonadales</taxon>
        <taxon>Rhizorhabdaceae</taxon>
        <taxon>Alterirhizorhabdus</taxon>
    </lineage>
</organism>
<dbReference type="Pfam" id="PF00353">
    <property type="entry name" value="HemolysinCabind"/>
    <property type="match status" value="3"/>
</dbReference>
<dbReference type="GO" id="GO:0008237">
    <property type="term" value="F:metallopeptidase activity"/>
    <property type="evidence" value="ECO:0007669"/>
    <property type="project" value="InterPro"/>
</dbReference>
<keyword evidence="4" id="KW-0964">Secreted</keyword>
<evidence type="ECO:0000256" key="3">
    <source>
        <dbReference type="ARBA" id="ARBA00009490"/>
    </source>
</evidence>
<dbReference type="SUPFAM" id="SSF51120">
    <property type="entry name" value="beta-Roll"/>
    <property type="match status" value="2"/>
</dbReference>
<dbReference type="GO" id="GO:0005615">
    <property type="term" value="C:extracellular space"/>
    <property type="evidence" value="ECO:0007669"/>
    <property type="project" value="InterPro"/>
</dbReference>
<dbReference type="RefSeq" id="WP_145154755.1">
    <property type="nucleotide sequence ID" value="NZ_VNIM01000098.1"/>
</dbReference>
<dbReference type="PRINTS" id="PR00313">
    <property type="entry name" value="CABNDNGRPT"/>
</dbReference>
<dbReference type="Proteomes" id="UP000318681">
    <property type="component" value="Unassembled WGS sequence"/>
</dbReference>
<dbReference type="InterPro" id="IPR034033">
    <property type="entry name" value="Serralysin-like"/>
</dbReference>
<dbReference type="GO" id="GO:0008270">
    <property type="term" value="F:zinc ion binding"/>
    <property type="evidence" value="ECO:0007669"/>
    <property type="project" value="InterPro"/>
</dbReference>
<evidence type="ECO:0000259" key="6">
    <source>
        <dbReference type="SMART" id="SM00235"/>
    </source>
</evidence>
<evidence type="ECO:0000313" key="7">
    <source>
        <dbReference type="EMBL" id="TVV71091.1"/>
    </source>
</evidence>
<dbReference type="GO" id="GO:0006508">
    <property type="term" value="P:proteolysis"/>
    <property type="evidence" value="ECO:0007669"/>
    <property type="project" value="InterPro"/>
</dbReference>
<evidence type="ECO:0000256" key="5">
    <source>
        <dbReference type="ARBA" id="ARBA00022737"/>
    </source>
</evidence>
<keyword evidence="5" id="KW-0677">Repeat</keyword>
<protein>
    <recommendedName>
        <fullName evidence="6">Peptidase metallopeptidase domain-containing protein</fullName>
    </recommendedName>
</protein>
<dbReference type="InterPro" id="IPR011049">
    <property type="entry name" value="Serralysin-like_metalloprot_C"/>
</dbReference>
<feature type="domain" description="Peptidase metallopeptidase" evidence="6">
    <location>
        <begin position="118"/>
        <end position="300"/>
    </location>
</feature>
<comment type="subcellular location">
    <subcellularLocation>
        <location evidence="2">Secreted</location>
    </subcellularLocation>
</comment>